<gene>
    <name evidence="1" type="ORF">S06H3_14013</name>
</gene>
<reference evidence="1" key="1">
    <citation type="journal article" date="2014" name="Front. Microbiol.">
        <title>High frequency of phylogenetically diverse reductive dehalogenase-homologous genes in deep subseafloor sedimentary metagenomes.</title>
        <authorList>
            <person name="Kawai M."/>
            <person name="Futagami T."/>
            <person name="Toyoda A."/>
            <person name="Takaki Y."/>
            <person name="Nishi S."/>
            <person name="Hori S."/>
            <person name="Arai W."/>
            <person name="Tsubouchi T."/>
            <person name="Morono Y."/>
            <person name="Uchiyama I."/>
            <person name="Ito T."/>
            <person name="Fujiyama A."/>
            <person name="Inagaki F."/>
            <person name="Takami H."/>
        </authorList>
    </citation>
    <scope>NUCLEOTIDE SEQUENCE</scope>
    <source>
        <strain evidence="1">Expedition CK06-06</strain>
    </source>
</reference>
<accession>X1LE12</accession>
<dbReference type="EMBL" id="BARV01006849">
    <property type="protein sequence ID" value="GAI17348.1"/>
    <property type="molecule type" value="Genomic_DNA"/>
</dbReference>
<protein>
    <submittedName>
        <fullName evidence="1">Uncharacterized protein</fullName>
    </submittedName>
</protein>
<proteinExistence type="predicted"/>
<name>X1LE12_9ZZZZ</name>
<dbReference type="AlphaFoldDB" id="X1LE12"/>
<evidence type="ECO:0000313" key="1">
    <source>
        <dbReference type="EMBL" id="GAI17348.1"/>
    </source>
</evidence>
<sequence length="228" mass="26689">QLDKLFMAVDIMPWWRDKLEAISYNPLTRVDVRRVFKMGIIDREQVLRTYLDLGYNDEKAEWLTKFTEMQNTEADRDLTKAEILSAYDKSIIDQGTCNDMLLDLGYSQDEVNILITVKEYQTVKEIKSRELKRIQKYYLAGAYSANQAIIELGKLDLVGAEQDSLMKLWDSDKMAKLKMPSKKELDTFFSNEIINEPQYRSELDKMGYKGIYVEWYITLIKKGIEESA</sequence>
<organism evidence="1">
    <name type="scientific">marine sediment metagenome</name>
    <dbReference type="NCBI Taxonomy" id="412755"/>
    <lineage>
        <taxon>unclassified sequences</taxon>
        <taxon>metagenomes</taxon>
        <taxon>ecological metagenomes</taxon>
    </lineage>
</organism>
<feature type="non-terminal residue" evidence="1">
    <location>
        <position position="1"/>
    </location>
</feature>
<comment type="caution">
    <text evidence="1">The sequence shown here is derived from an EMBL/GenBank/DDBJ whole genome shotgun (WGS) entry which is preliminary data.</text>
</comment>